<evidence type="ECO:0000313" key="2">
    <source>
        <dbReference type="EMBL" id="BBU69085.1"/>
    </source>
</evidence>
<dbReference type="EMBL" id="AP022345">
    <property type="protein sequence ID" value="BBU69085.1"/>
    <property type="molecule type" value="Genomic_DNA"/>
</dbReference>
<evidence type="ECO:0000313" key="3">
    <source>
        <dbReference type="Proteomes" id="UP000463961"/>
    </source>
</evidence>
<evidence type="ECO:0000259" key="1">
    <source>
        <dbReference type="Pfam" id="PF13338"/>
    </source>
</evidence>
<dbReference type="AlphaFoldDB" id="A0A679I3M1"/>
<reference evidence="3" key="1">
    <citation type="submission" date="2020-01" db="EMBL/GenBank/DDBJ databases">
        <title>Phosphoaccumulans saitamaens gen. nov., sp. nov., a polyphosphate accumulating bacterium isolated from surface river water.</title>
        <authorList>
            <person name="Watanabe K."/>
            <person name="Suda W."/>
        </authorList>
    </citation>
    <scope>NUCLEOTIDE SEQUENCE [LARGE SCALE GENOMIC DNA]</scope>
    <source>
        <strain evidence="3">ICHIAU1</strain>
    </source>
</reference>
<accession>A0A679I3M1</accession>
<protein>
    <submittedName>
        <fullName evidence="2">Transcriptional regulator</fullName>
    </submittedName>
</protein>
<organism evidence="2 3">
    <name type="scientific">Fluviibacter phosphoraccumulans</name>
    <dbReference type="NCBI Taxonomy" id="1751046"/>
    <lineage>
        <taxon>Bacteria</taxon>
        <taxon>Pseudomonadati</taxon>
        <taxon>Pseudomonadota</taxon>
        <taxon>Betaproteobacteria</taxon>
        <taxon>Rhodocyclales</taxon>
        <taxon>Fluviibacteraceae</taxon>
        <taxon>Fluviibacter</taxon>
    </lineage>
</organism>
<dbReference type="Pfam" id="PF13338">
    <property type="entry name" value="AbiEi_4"/>
    <property type="match status" value="1"/>
</dbReference>
<keyword evidence="3" id="KW-1185">Reference proteome</keyword>
<dbReference type="InterPro" id="IPR025159">
    <property type="entry name" value="AbiEi_N"/>
</dbReference>
<feature type="domain" description="AbiEi antitoxin N-terminal" evidence="1">
    <location>
        <begin position="41"/>
        <end position="80"/>
    </location>
</feature>
<sequence>MKAPTTLQKRHIVGICLQIQTLCNNSRMKRQAHPVHQLLTQKTLLRPKDAVSSGYSRIYLAQLAKRGALRKVGRGLYASPLRKESEESGLAEVAMKYPRAVVCLLSALSVHGLTTQAPHEVWVAVGSKDRAPKMDYPPLRVVRFGGETLTEGSEVKVVEGIPVQITNVPKTIADCFKFRNKIGLDVALEALKEAWRDKRVSIDDLWRYAQLCRVQNVMRPYLESLVA</sequence>
<gene>
    <name evidence="2" type="ORF">ICHIAU1_13680</name>
</gene>
<name>A0A679I3M1_9RHOO</name>
<dbReference type="Proteomes" id="UP000463961">
    <property type="component" value="Chromosome"/>
</dbReference>
<proteinExistence type="predicted"/>